<dbReference type="EMBL" id="JAGVWC010000012">
    <property type="protein sequence ID" value="MBS3062129.1"/>
    <property type="molecule type" value="Genomic_DNA"/>
</dbReference>
<feature type="domain" description="Metallo-beta-lactamase" evidence="1">
    <location>
        <begin position="38"/>
        <end position="230"/>
    </location>
</feature>
<evidence type="ECO:0000313" key="2">
    <source>
        <dbReference type="EMBL" id="MBS3062129.1"/>
    </source>
</evidence>
<dbReference type="SMART" id="SM00849">
    <property type="entry name" value="Lactamase_B"/>
    <property type="match status" value="1"/>
</dbReference>
<comment type="caution">
    <text evidence="2">The sequence shown here is derived from an EMBL/GenBank/DDBJ whole genome shotgun (WGS) entry which is preliminary data.</text>
</comment>
<proteinExistence type="predicted"/>
<name>A0A8T4L9A2_9ARCH</name>
<dbReference type="SUPFAM" id="SSF56281">
    <property type="entry name" value="Metallo-hydrolase/oxidoreductase"/>
    <property type="match status" value="1"/>
</dbReference>
<evidence type="ECO:0000259" key="1">
    <source>
        <dbReference type="SMART" id="SM00849"/>
    </source>
</evidence>
<dbReference type="InterPro" id="IPR001279">
    <property type="entry name" value="Metallo-B-lactamas"/>
</dbReference>
<accession>A0A8T4L9A2</accession>
<organism evidence="2 3">
    <name type="scientific">Candidatus Iainarchaeum sp</name>
    <dbReference type="NCBI Taxonomy" id="3101447"/>
    <lineage>
        <taxon>Archaea</taxon>
        <taxon>Candidatus Iainarchaeota</taxon>
        <taxon>Candidatus Iainarchaeia</taxon>
        <taxon>Candidatus Iainarchaeales</taxon>
        <taxon>Candidatus Iainarchaeaceae</taxon>
        <taxon>Candidatus Iainarchaeum</taxon>
    </lineage>
</organism>
<protein>
    <submittedName>
        <fullName evidence="2">MBL fold metallo-hydrolase</fullName>
    </submittedName>
</protein>
<dbReference type="InterPro" id="IPR036866">
    <property type="entry name" value="RibonucZ/Hydroxyglut_hydro"/>
</dbReference>
<dbReference type="Gene3D" id="3.60.15.10">
    <property type="entry name" value="Ribonuclease Z/Hydroxyacylglutathione hydrolase-like"/>
    <property type="match status" value="1"/>
</dbReference>
<dbReference type="PANTHER" id="PTHR42663:SF6">
    <property type="entry name" value="HYDROLASE C777.06C-RELATED"/>
    <property type="match status" value="1"/>
</dbReference>
<dbReference type="Proteomes" id="UP000675968">
    <property type="component" value="Unassembled WGS sequence"/>
</dbReference>
<sequence>MPQMLFLGTGFSSGVPEGNCACEVCEKARDMSSPFFRTRSSVLIEHDGKNILIDAGTDFRFQTIKHNVRKIDAVLITHAHEDHIGGIPDLRGFSSTWGNDPALSMYCRQQEINALKRRFGYIFDENVTSTKPKFGVKTIEPGKPFDVFGLTVTPMLVSHPPEDAFGFRINDLAYIPDAKTIPSESMKLLQGIKTLVILGNSDESYPKQMSIFEAAEIAKTLKAERVFFTHIGHRVQRNKADQTLPPHMKLAFDGLKIDF</sequence>
<reference evidence="2" key="1">
    <citation type="submission" date="2021-03" db="EMBL/GenBank/DDBJ databases">
        <authorList>
            <person name="Jaffe A."/>
        </authorList>
    </citation>
    <scope>NUCLEOTIDE SEQUENCE</scope>
    <source>
        <strain evidence="2">RIFCSPLOWO2_01_FULL_AR10_48_17</strain>
    </source>
</reference>
<dbReference type="PANTHER" id="PTHR42663">
    <property type="entry name" value="HYDROLASE C777.06C-RELATED-RELATED"/>
    <property type="match status" value="1"/>
</dbReference>
<dbReference type="CDD" id="cd16279">
    <property type="entry name" value="metallo-hydrolase-like_MBL-fold"/>
    <property type="match status" value="1"/>
</dbReference>
<evidence type="ECO:0000313" key="3">
    <source>
        <dbReference type="Proteomes" id="UP000675968"/>
    </source>
</evidence>
<dbReference type="AlphaFoldDB" id="A0A8T4L9A2"/>
<gene>
    <name evidence="2" type="ORF">J4215_06105</name>
</gene>
<reference evidence="2" key="2">
    <citation type="submission" date="2021-05" db="EMBL/GenBank/DDBJ databases">
        <title>Protein family content uncovers lineage relationships and bacterial pathway maintenance mechanisms in DPANN archaea.</title>
        <authorList>
            <person name="Castelle C.J."/>
            <person name="Meheust R."/>
            <person name="Jaffe A.L."/>
            <person name="Seitz K."/>
            <person name="Gong X."/>
            <person name="Baker B.J."/>
            <person name="Banfield J.F."/>
        </authorList>
    </citation>
    <scope>NUCLEOTIDE SEQUENCE</scope>
    <source>
        <strain evidence="2">RIFCSPLOWO2_01_FULL_AR10_48_17</strain>
    </source>
</reference>
<dbReference type="Pfam" id="PF12706">
    <property type="entry name" value="Lactamase_B_2"/>
    <property type="match status" value="1"/>
</dbReference>